<evidence type="ECO:0000256" key="2">
    <source>
        <dbReference type="SAM" id="Phobius"/>
    </source>
</evidence>
<keyword evidence="2" id="KW-1133">Transmembrane helix</keyword>
<evidence type="ECO:0000259" key="4">
    <source>
        <dbReference type="PROSITE" id="PS50006"/>
    </source>
</evidence>
<dbReference type="Proteomes" id="UP001597380">
    <property type="component" value="Unassembled WGS sequence"/>
</dbReference>
<dbReference type="RefSeq" id="WP_345340544.1">
    <property type="nucleotide sequence ID" value="NZ_BAABLI010000015.1"/>
</dbReference>
<keyword evidence="2" id="KW-0472">Membrane</keyword>
<proteinExistence type="predicted"/>
<reference evidence="6" key="1">
    <citation type="journal article" date="2019" name="Int. J. Syst. Evol. Microbiol.">
        <title>The Global Catalogue of Microorganisms (GCM) 10K type strain sequencing project: providing services to taxonomists for standard genome sequencing and annotation.</title>
        <authorList>
            <consortium name="The Broad Institute Genomics Platform"/>
            <consortium name="The Broad Institute Genome Sequencing Center for Infectious Disease"/>
            <person name="Wu L."/>
            <person name="Ma J."/>
        </authorList>
    </citation>
    <scope>NUCLEOTIDE SEQUENCE [LARGE SCALE GENOMIC DNA]</scope>
    <source>
        <strain evidence="6">CGMCC 1.10992</strain>
    </source>
</reference>
<keyword evidence="1" id="KW-0175">Coiled coil</keyword>
<feature type="signal peptide" evidence="3">
    <location>
        <begin position="1"/>
        <end position="19"/>
    </location>
</feature>
<dbReference type="EMBL" id="JBHUHT010000017">
    <property type="protein sequence ID" value="MFD2097381.1"/>
    <property type="molecule type" value="Genomic_DNA"/>
</dbReference>
<dbReference type="InterPro" id="IPR000253">
    <property type="entry name" value="FHA_dom"/>
</dbReference>
<keyword evidence="2" id="KW-0812">Transmembrane</keyword>
<feature type="transmembrane region" description="Helical" evidence="2">
    <location>
        <begin position="348"/>
        <end position="367"/>
    </location>
</feature>
<feature type="chain" id="PRO_5045458415" evidence="3">
    <location>
        <begin position="20"/>
        <end position="515"/>
    </location>
</feature>
<dbReference type="Gene3D" id="2.40.10.120">
    <property type="match status" value="1"/>
</dbReference>
<evidence type="ECO:0000313" key="6">
    <source>
        <dbReference type="Proteomes" id="UP001597380"/>
    </source>
</evidence>
<sequence length="515" mass="54652">MKRLFTLLIGALLASSAMAADIPNKALLDSSLVLKVYLNDNPRAEATAVVLAKGYVLTGSDALEKGQRFTVVDATGAELAAIRVNQDDKLGLALLRVEGLDAPALTVAKQQSEQGRAVGALRLASDKDKAPKTFRFGIGSITKLVHDKDSGKRYIVHNIPLKDASHGGALVNNCGELIGINVPDPDASLFTSKEGSGFSVPLAQVQAMSKSYAAATVAKEVCLSAAEQARRAEEALADTETKLKETEKNLGAELEALETERDALAKKRAEEAKKAAEAKKKLAELEEKQKQLKDASDEERAALGAEIDAQKAVVAEAAAKAAELETKLTAQQAELEAAKAKQAQQQQWMLYGGIGAAVVVLALIILLQLKKRKASELAQQQQMTAEELQQAQQNLAAKAAQEQAIAAIPDLILVGIDGESASLAVRIQGSSLGNSAAGLVLGRNPNSSDLVVAHSEISRQHARVIWVSQQLMIEDLASTNGVAINGVTLPPQQPHIVQIGDRVQFGTLMFELRQA</sequence>
<dbReference type="PROSITE" id="PS50006">
    <property type="entry name" value="FHA_DOMAIN"/>
    <property type="match status" value="1"/>
</dbReference>
<dbReference type="InterPro" id="IPR009003">
    <property type="entry name" value="Peptidase_S1_PA"/>
</dbReference>
<dbReference type="InterPro" id="IPR050923">
    <property type="entry name" value="Cell_Proc_Reg/RNA_Proc"/>
</dbReference>
<name>A0ABW4XP74_9GAMM</name>
<dbReference type="Gene3D" id="2.60.200.20">
    <property type="match status" value="1"/>
</dbReference>
<feature type="coiled-coil region" evidence="1">
    <location>
        <begin position="222"/>
        <end position="341"/>
    </location>
</feature>
<dbReference type="SMART" id="SM00240">
    <property type="entry name" value="FHA"/>
    <property type="match status" value="1"/>
</dbReference>
<dbReference type="SUPFAM" id="SSF50494">
    <property type="entry name" value="Trypsin-like serine proteases"/>
    <property type="match status" value="1"/>
</dbReference>
<dbReference type="PANTHER" id="PTHR23308">
    <property type="entry name" value="NUCLEAR INHIBITOR OF PROTEIN PHOSPHATASE-1"/>
    <property type="match status" value="1"/>
</dbReference>
<accession>A0ABW4XP74</accession>
<evidence type="ECO:0000313" key="5">
    <source>
        <dbReference type="EMBL" id="MFD2097381.1"/>
    </source>
</evidence>
<feature type="domain" description="FHA" evidence="4">
    <location>
        <begin position="439"/>
        <end position="489"/>
    </location>
</feature>
<protein>
    <submittedName>
        <fullName evidence="5">FHA domain-containing protein</fullName>
    </submittedName>
</protein>
<feature type="coiled-coil region" evidence="1">
    <location>
        <begin position="371"/>
        <end position="405"/>
    </location>
</feature>
<keyword evidence="6" id="KW-1185">Reference proteome</keyword>
<evidence type="ECO:0000256" key="1">
    <source>
        <dbReference type="SAM" id="Coils"/>
    </source>
</evidence>
<evidence type="ECO:0000256" key="3">
    <source>
        <dbReference type="SAM" id="SignalP"/>
    </source>
</evidence>
<comment type="caution">
    <text evidence="5">The sequence shown here is derived from an EMBL/GenBank/DDBJ whole genome shotgun (WGS) entry which is preliminary data.</text>
</comment>
<keyword evidence="3" id="KW-0732">Signal</keyword>
<dbReference type="SUPFAM" id="SSF49879">
    <property type="entry name" value="SMAD/FHA domain"/>
    <property type="match status" value="1"/>
</dbReference>
<dbReference type="Pfam" id="PF13365">
    <property type="entry name" value="Trypsin_2"/>
    <property type="match status" value="1"/>
</dbReference>
<dbReference type="CDD" id="cd00060">
    <property type="entry name" value="FHA"/>
    <property type="match status" value="1"/>
</dbReference>
<dbReference type="Pfam" id="PF00498">
    <property type="entry name" value="FHA"/>
    <property type="match status" value="1"/>
</dbReference>
<organism evidence="5 6">
    <name type="scientific">Corallincola platygyrae</name>
    <dbReference type="NCBI Taxonomy" id="1193278"/>
    <lineage>
        <taxon>Bacteria</taxon>
        <taxon>Pseudomonadati</taxon>
        <taxon>Pseudomonadota</taxon>
        <taxon>Gammaproteobacteria</taxon>
        <taxon>Alteromonadales</taxon>
        <taxon>Psychromonadaceae</taxon>
        <taxon>Corallincola</taxon>
    </lineage>
</organism>
<gene>
    <name evidence="5" type="ORF">ACFSJ3_15390</name>
</gene>
<dbReference type="InterPro" id="IPR008984">
    <property type="entry name" value="SMAD_FHA_dom_sf"/>
</dbReference>